<evidence type="ECO:0008006" key="4">
    <source>
        <dbReference type="Google" id="ProtNLM"/>
    </source>
</evidence>
<reference evidence="2 3" key="1">
    <citation type="submission" date="2023-07" db="EMBL/GenBank/DDBJ databases">
        <title>Sorghum-associated microbial communities from plants grown in Nebraska, USA.</title>
        <authorList>
            <person name="Schachtman D."/>
        </authorList>
    </citation>
    <scope>NUCLEOTIDE SEQUENCE [LARGE SCALE GENOMIC DNA]</scope>
    <source>
        <strain evidence="2 3">2980</strain>
    </source>
</reference>
<name>A0ABU1S8C0_9MICO</name>
<organism evidence="2 3">
    <name type="scientific">Microbacterium resistens</name>
    <dbReference type="NCBI Taxonomy" id="156977"/>
    <lineage>
        <taxon>Bacteria</taxon>
        <taxon>Bacillati</taxon>
        <taxon>Actinomycetota</taxon>
        <taxon>Actinomycetes</taxon>
        <taxon>Micrococcales</taxon>
        <taxon>Microbacteriaceae</taxon>
        <taxon>Microbacterium</taxon>
    </lineage>
</organism>
<keyword evidence="1" id="KW-0472">Membrane</keyword>
<sequence>MIESSITVTVADQAAVRRALAATVLPRRLLLVGAIVLSAALIVSCLFAASGDRVGVLVLGAVAALALLFAVLVVLARRVAARPVADALPEGSPLSVRAAAEGLSLSGARGSSQTPWTSFSGAERNAGAVVFRDAAGKAAFVVPGRALSDEALVAIAGWIGMPLRGSAKEP</sequence>
<proteinExistence type="predicted"/>
<protein>
    <recommendedName>
        <fullName evidence="4">YcxB family protein</fullName>
    </recommendedName>
</protein>
<evidence type="ECO:0000256" key="1">
    <source>
        <dbReference type="SAM" id="Phobius"/>
    </source>
</evidence>
<keyword evidence="3" id="KW-1185">Reference proteome</keyword>
<comment type="caution">
    <text evidence="2">The sequence shown here is derived from an EMBL/GenBank/DDBJ whole genome shotgun (WGS) entry which is preliminary data.</text>
</comment>
<dbReference type="RefSeq" id="WP_310017056.1">
    <property type="nucleotide sequence ID" value="NZ_JAVDUM010000002.1"/>
</dbReference>
<dbReference type="EMBL" id="JAVDUM010000002">
    <property type="protein sequence ID" value="MDR6865846.1"/>
    <property type="molecule type" value="Genomic_DNA"/>
</dbReference>
<feature type="transmembrane region" description="Helical" evidence="1">
    <location>
        <begin position="29"/>
        <end position="49"/>
    </location>
</feature>
<evidence type="ECO:0000313" key="2">
    <source>
        <dbReference type="EMBL" id="MDR6865846.1"/>
    </source>
</evidence>
<evidence type="ECO:0000313" key="3">
    <source>
        <dbReference type="Proteomes" id="UP001259347"/>
    </source>
</evidence>
<keyword evidence="1" id="KW-0812">Transmembrane</keyword>
<dbReference type="Proteomes" id="UP001259347">
    <property type="component" value="Unassembled WGS sequence"/>
</dbReference>
<accession>A0ABU1S8C0</accession>
<feature type="transmembrane region" description="Helical" evidence="1">
    <location>
        <begin position="55"/>
        <end position="76"/>
    </location>
</feature>
<keyword evidence="1" id="KW-1133">Transmembrane helix</keyword>
<gene>
    <name evidence="2" type="ORF">J2Y69_000431</name>
</gene>